<proteinExistence type="predicted"/>
<dbReference type="EMBL" id="CADCTP010000124">
    <property type="protein sequence ID" value="CAA9238244.1"/>
    <property type="molecule type" value="Genomic_DNA"/>
</dbReference>
<feature type="non-terminal residue" evidence="2">
    <location>
        <position position="1"/>
    </location>
</feature>
<feature type="compositionally biased region" description="Low complexity" evidence="1">
    <location>
        <begin position="144"/>
        <end position="157"/>
    </location>
</feature>
<feature type="compositionally biased region" description="Gly residues" evidence="1">
    <location>
        <begin position="32"/>
        <end position="41"/>
    </location>
</feature>
<feature type="non-terminal residue" evidence="2">
    <location>
        <position position="205"/>
    </location>
</feature>
<accession>A0A6J4I0H3</accession>
<feature type="compositionally biased region" description="Basic and acidic residues" evidence="1">
    <location>
        <begin position="134"/>
        <end position="143"/>
    </location>
</feature>
<protein>
    <submittedName>
        <fullName evidence="2">Transcriptional regulator, AcrR family</fullName>
    </submittedName>
</protein>
<feature type="compositionally biased region" description="Low complexity" evidence="1">
    <location>
        <begin position="109"/>
        <end position="133"/>
    </location>
</feature>
<dbReference type="AlphaFoldDB" id="A0A6J4I0H3"/>
<sequence length="205" mass="21647">GHPRSPLGGHPGRARRRGPRPLRRAWFRRGAAGRGGAPGRGDQGRPISPLRQQGSPLPRRVRGRGGRAGARRAGRGQGLARPPGAAARRHARLRHRLPGPGRAADRAAGRPGRARLGGLAGGRRVPLLRPAAGRADRRHDGDRAGPPAGRPAHPGAARRADRGRPDGRPQPGPGDPGHRAGGRRRPAGRPAAVLRRPAARRRVRL</sequence>
<name>A0A6J4I0H3_9ACTN</name>
<gene>
    <name evidence="2" type="ORF">AVDCRST_MAG41-1336</name>
</gene>
<feature type="compositionally biased region" description="Basic residues" evidence="1">
    <location>
        <begin position="59"/>
        <end position="74"/>
    </location>
</feature>
<feature type="compositionally biased region" description="Basic residues" evidence="1">
    <location>
        <begin position="87"/>
        <end position="97"/>
    </location>
</feature>
<evidence type="ECO:0000313" key="2">
    <source>
        <dbReference type="EMBL" id="CAA9238244.1"/>
    </source>
</evidence>
<reference evidence="2" key="1">
    <citation type="submission" date="2020-02" db="EMBL/GenBank/DDBJ databases">
        <authorList>
            <person name="Meier V. D."/>
        </authorList>
    </citation>
    <scope>NUCLEOTIDE SEQUENCE</scope>
    <source>
        <strain evidence="2">AVDCRST_MAG41</strain>
    </source>
</reference>
<organism evidence="2">
    <name type="scientific">uncultured Mycobacteriales bacterium</name>
    <dbReference type="NCBI Taxonomy" id="581187"/>
    <lineage>
        <taxon>Bacteria</taxon>
        <taxon>Bacillati</taxon>
        <taxon>Actinomycetota</taxon>
        <taxon>Actinomycetes</taxon>
        <taxon>Mycobacteriales</taxon>
        <taxon>environmental samples</taxon>
    </lineage>
</organism>
<feature type="compositionally biased region" description="Basic residues" evidence="1">
    <location>
        <begin position="12"/>
        <end position="27"/>
    </location>
</feature>
<feature type="region of interest" description="Disordered" evidence="1">
    <location>
        <begin position="1"/>
        <end position="205"/>
    </location>
</feature>
<feature type="compositionally biased region" description="Basic and acidic residues" evidence="1">
    <location>
        <begin position="158"/>
        <end position="167"/>
    </location>
</feature>
<evidence type="ECO:0000256" key="1">
    <source>
        <dbReference type="SAM" id="MobiDB-lite"/>
    </source>
</evidence>